<sequence>MSRFHWASLCLLFVFIASTFAAGCERLTYESCTKFGYNTTKLPNLLGHNTTDAAWENFYRFSPLIQLKCSPQLEPFLCGLYFPQCHETEVVSPCRSLCLQAKDGCEPILQQYGIGWPDFVRCEQFPEEGNCFNPELSNTTDVEEAKSDELETEKEAPANVSGTNDEESSAGHKWNDTGSEKTKLRNSKSAKKKFMKRKVSAPRRVRPHSRRRQGPHVRACTPFESGLCPKLPYKLAGFPNMMGQKTARKADAQVRALLALSKTACSHRLQDLLCGLYFPECNAELQVVPPCRSLCNEVYSSCVGTMAQIGLAWPKRLHCRRLPDDDCFGKGDQAIVVLPSSIVNMTGKGSRVPPEVQDQSASSSEISPFVMDMVSKSFLSPFMDWLLSSTELNKDQAKLAVEQTKETKLREQKLNLEIDHLKKEHGNQTVS</sequence>
<dbReference type="SMART" id="SM00063">
    <property type="entry name" value="FRI"/>
    <property type="match status" value="2"/>
</dbReference>
<feature type="chain" id="PRO_5043685759" evidence="6">
    <location>
        <begin position="22"/>
        <end position="431"/>
    </location>
</feature>
<organism evidence="8 9">
    <name type="scientific">Elysia marginata</name>
    <dbReference type="NCBI Taxonomy" id="1093978"/>
    <lineage>
        <taxon>Eukaryota</taxon>
        <taxon>Metazoa</taxon>
        <taxon>Spiralia</taxon>
        <taxon>Lophotrochozoa</taxon>
        <taxon>Mollusca</taxon>
        <taxon>Gastropoda</taxon>
        <taxon>Heterobranchia</taxon>
        <taxon>Euthyneura</taxon>
        <taxon>Panpulmonata</taxon>
        <taxon>Sacoglossa</taxon>
        <taxon>Placobranchoidea</taxon>
        <taxon>Plakobranchidae</taxon>
        <taxon>Elysia</taxon>
    </lineage>
</organism>
<evidence type="ECO:0000313" key="8">
    <source>
        <dbReference type="EMBL" id="GFR94274.1"/>
    </source>
</evidence>
<comment type="caution">
    <text evidence="3">Lacks conserved residue(s) required for the propagation of feature annotation.</text>
</comment>
<keyword evidence="2 3" id="KW-1015">Disulfide bond</keyword>
<feature type="disulfide bond" evidence="3">
    <location>
        <begin position="98"/>
        <end position="122"/>
    </location>
</feature>
<dbReference type="Gene3D" id="1.10.2000.10">
    <property type="entry name" value="Frizzled cysteine-rich domain"/>
    <property type="match status" value="2"/>
</dbReference>
<gene>
    <name evidence="8" type="ORF">ElyMa_000914600</name>
</gene>
<feature type="domain" description="FZ" evidence="7">
    <location>
        <begin position="19"/>
        <end position="134"/>
    </location>
</feature>
<dbReference type="GO" id="GO:0042813">
    <property type="term" value="F:Wnt receptor activity"/>
    <property type="evidence" value="ECO:0007669"/>
    <property type="project" value="TreeGrafter"/>
</dbReference>
<feature type="disulfide bond" evidence="3">
    <location>
        <begin position="295"/>
        <end position="319"/>
    </location>
</feature>
<dbReference type="InterPro" id="IPR015526">
    <property type="entry name" value="Frizzled/SFRP"/>
</dbReference>
<evidence type="ECO:0000256" key="2">
    <source>
        <dbReference type="ARBA" id="ARBA00023157"/>
    </source>
</evidence>
<feature type="disulfide bond" evidence="3">
    <location>
        <begin position="220"/>
        <end position="281"/>
    </location>
</feature>
<evidence type="ECO:0000256" key="1">
    <source>
        <dbReference type="ARBA" id="ARBA00022473"/>
    </source>
</evidence>
<protein>
    <submittedName>
        <fullName evidence="8">Frizzled-8</fullName>
    </submittedName>
</protein>
<feature type="disulfide bond" evidence="3">
    <location>
        <begin position="24"/>
        <end position="85"/>
    </location>
</feature>
<keyword evidence="6" id="KW-0732">Signal</keyword>
<feature type="compositionally biased region" description="Basic and acidic residues" evidence="5">
    <location>
        <begin position="169"/>
        <end position="183"/>
    </location>
</feature>
<feature type="disulfide bond" evidence="3">
    <location>
        <begin position="228"/>
        <end position="274"/>
    </location>
</feature>
<feature type="signal peptide" evidence="6">
    <location>
        <begin position="1"/>
        <end position="21"/>
    </location>
</feature>
<evidence type="ECO:0000256" key="4">
    <source>
        <dbReference type="SAM" id="Coils"/>
    </source>
</evidence>
<comment type="caution">
    <text evidence="8">The sequence shown here is derived from an EMBL/GenBank/DDBJ whole genome shotgun (WGS) entry which is preliminary data.</text>
</comment>
<evidence type="ECO:0000259" key="7">
    <source>
        <dbReference type="PROSITE" id="PS50038"/>
    </source>
</evidence>
<feature type="domain" description="FZ" evidence="7">
    <location>
        <begin position="215"/>
        <end position="330"/>
    </location>
</feature>
<reference evidence="8 9" key="1">
    <citation type="journal article" date="2021" name="Elife">
        <title>Chloroplast acquisition without the gene transfer in kleptoplastic sea slugs, Plakobranchus ocellatus.</title>
        <authorList>
            <person name="Maeda T."/>
            <person name="Takahashi S."/>
            <person name="Yoshida T."/>
            <person name="Shimamura S."/>
            <person name="Takaki Y."/>
            <person name="Nagai Y."/>
            <person name="Toyoda A."/>
            <person name="Suzuki Y."/>
            <person name="Arimoto A."/>
            <person name="Ishii H."/>
            <person name="Satoh N."/>
            <person name="Nishiyama T."/>
            <person name="Hasebe M."/>
            <person name="Maruyama T."/>
            <person name="Minagawa J."/>
            <person name="Obokata J."/>
            <person name="Shigenobu S."/>
        </authorList>
    </citation>
    <scope>NUCLEOTIDE SEQUENCE [LARGE SCALE GENOMIC DNA]</scope>
</reference>
<dbReference type="GO" id="GO:0060070">
    <property type="term" value="P:canonical Wnt signaling pathway"/>
    <property type="evidence" value="ECO:0007669"/>
    <property type="project" value="TreeGrafter"/>
</dbReference>
<dbReference type="AlphaFoldDB" id="A0AAV4H964"/>
<dbReference type="Proteomes" id="UP000762676">
    <property type="component" value="Unassembled WGS sequence"/>
</dbReference>
<accession>A0AAV4H964</accession>
<evidence type="ECO:0000313" key="9">
    <source>
        <dbReference type="Proteomes" id="UP000762676"/>
    </source>
</evidence>
<dbReference type="CDD" id="cd07066">
    <property type="entry name" value="CRD_FZ"/>
    <property type="match status" value="2"/>
</dbReference>
<keyword evidence="9" id="KW-1185">Reference proteome</keyword>
<keyword evidence="4" id="KW-0175">Coiled coil</keyword>
<name>A0AAV4H964_9GAST</name>
<dbReference type="EMBL" id="BMAT01001868">
    <property type="protein sequence ID" value="GFR94274.1"/>
    <property type="molecule type" value="Genomic_DNA"/>
</dbReference>
<evidence type="ECO:0000256" key="3">
    <source>
        <dbReference type="PROSITE-ProRule" id="PRU00090"/>
    </source>
</evidence>
<keyword evidence="1" id="KW-0217">Developmental protein</keyword>
<dbReference type="GO" id="GO:0017147">
    <property type="term" value="F:Wnt-protein binding"/>
    <property type="evidence" value="ECO:0007669"/>
    <property type="project" value="TreeGrafter"/>
</dbReference>
<dbReference type="GO" id="GO:0005886">
    <property type="term" value="C:plasma membrane"/>
    <property type="evidence" value="ECO:0007669"/>
    <property type="project" value="TreeGrafter"/>
</dbReference>
<feature type="coiled-coil region" evidence="4">
    <location>
        <begin position="387"/>
        <end position="424"/>
    </location>
</feature>
<evidence type="ECO:0000256" key="6">
    <source>
        <dbReference type="SAM" id="SignalP"/>
    </source>
</evidence>
<feature type="compositionally biased region" description="Basic and acidic residues" evidence="5">
    <location>
        <begin position="143"/>
        <end position="156"/>
    </location>
</feature>
<dbReference type="InterPro" id="IPR036790">
    <property type="entry name" value="Frizzled_dom_sf"/>
</dbReference>
<dbReference type="PROSITE" id="PS51257">
    <property type="entry name" value="PROKAR_LIPOPROTEIN"/>
    <property type="match status" value="1"/>
</dbReference>
<feature type="disulfide bond" evidence="3">
    <location>
        <begin position="32"/>
        <end position="78"/>
    </location>
</feature>
<dbReference type="SUPFAM" id="SSF63501">
    <property type="entry name" value="Frizzled cysteine-rich domain"/>
    <property type="match status" value="2"/>
</dbReference>
<dbReference type="PROSITE" id="PS50038">
    <property type="entry name" value="FZ"/>
    <property type="match status" value="2"/>
</dbReference>
<proteinExistence type="predicted"/>
<evidence type="ECO:0000256" key="5">
    <source>
        <dbReference type="SAM" id="MobiDB-lite"/>
    </source>
</evidence>
<dbReference type="PANTHER" id="PTHR11309">
    <property type="entry name" value="FRIZZLED"/>
    <property type="match status" value="1"/>
</dbReference>
<dbReference type="Pfam" id="PF01392">
    <property type="entry name" value="Fz"/>
    <property type="match status" value="2"/>
</dbReference>
<dbReference type="InterPro" id="IPR020067">
    <property type="entry name" value="Frizzled_dom"/>
</dbReference>
<feature type="region of interest" description="Disordered" evidence="5">
    <location>
        <begin position="133"/>
        <end position="216"/>
    </location>
</feature>
<feature type="compositionally biased region" description="Basic residues" evidence="5">
    <location>
        <begin position="184"/>
        <end position="215"/>
    </location>
</feature>
<dbReference type="GO" id="GO:0035567">
    <property type="term" value="P:non-canonical Wnt signaling pathway"/>
    <property type="evidence" value="ECO:0007669"/>
    <property type="project" value="TreeGrafter"/>
</dbReference>